<comment type="cofactor">
    <cofactor evidence="7">
        <name>Mg(2+)</name>
        <dbReference type="ChEBI" id="CHEBI:18420"/>
    </cofactor>
</comment>
<keyword evidence="4 7" id="KW-0500">Molybdenum</keyword>
<dbReference type="AlphaFoldDB" id="A0A5J5KWY5"/>
<evidence type="ECO:0000313" key="11">
    <source>
        <dbReference type="Proteomes" id="UP000325957"/>
    </source>
</evidence>
<dbReference type="Gene3D" id="2.40.340.10">
    <property type="entry name" value="MoeA, C-terminal, domain IV"/>
    <property type="match status" value="1"/>
</dbReference>
<evidence type="ECO:0000256" key="7">
    <source>
        <dbReference type="RuleBase" id="RU365090"/>
    </source>
</evidence>
<evidence type="ECO:0000256" key="6">
    <source>
        <dbReference type="ARBA" id="ARBA00047317"/>
    </source>
</evidence>
<dbReference type="InterPro" id="IPR005110">
    <property type="entry name" value="MoeA_linker/N"/>
</dbReference>
<dbReference type="OrthoDB" id="9804758at2"/>
<comment type="catalytic activity">
    <reaction evidence="6">
        <text>adenylyl-molybdopterin + molybdate = Mo-molybdopterin + AMP + H(+)</text>
        <dbReference type="Rhea" id="RHEA:35047"/>
        <dbReference type="ChEBI" id="CHEBI:15378"/>
        <dbReference type="ChEBI" id="CHEBI:36264"/>
        <dbReference type="ChEBI" id="CHEBI:62727"/>
        <dbReference type="ChEBI" id="CHEBI:71302"/>
        <dbReference type="ChEBI" id="CHEBI:456215"/>
        <dbReference type="EC" id="2.10.1.1"/>
    </reaction>
</comment>
<comment type="function">
    <text evidence="1 7">Catalyzes the insertion of molybdate into adenylated molybdopterin with the concomitant release of AMP.</text>
</comment>
<feature type="region of interest" description="Disordered" evidence="8">
    <location>
        <begin position="1"/>
        <end position="64"/>
    </location>
</feature>
<dbReference type="GO" id="GO:0006777">
    <property type="term" value="P:Mo-molybdopterin cofactor biosynthetic process"/>
    <property type="evidence" value="ECO:0007669"/>
    <property type="project" value="UniProtKB-UniRule"/>
</dbReference>
<keyword evidence="7" id="KW-0460">Magnesium</keyword>
<dbReference type="InterPro" id="IPR001453">
    <property type="entry name" value="MoaB/Mog_dom"/>
</dbReference>
<dbReference type="EC" id="2.10.1.1" evidence="7"/>
<evidence type="ECO:0000256" key="8">
    <source>
        <dbReference type="SAM" id="MobiDB-lite"/>
    </source>
</evidence>
<dbReference type="SMART" id="SM00852">
    <property type="entry name" value="MoCF_biosynth"/>
    <property type="match status" value="1"/>
</dbReference>
<evidence type="ECO:0000256" key="4">
    <source>
        <dbReference type="ARBA" id="ARBA00022505"/>
    </source>
</evidence>
<evidence type="ECO:0000259" key="9">
    <source>
        <dbReference type="SMART" id="SM00852"/>
    </source>
</evidence>
<dbReference type="UniPathway" id="UPA00344"/>
<evidence type="ECO:0000256" key="3">
    <source>
        <dbReference type="ARBA" id="ARBA00010763"/>
    </source>
</evidence>
<comment type="pathway">
    <text evidence="2 7">Cofactor biosynthesis; molybdopterin biosynthesis.</text>
</comment>
<dbReference type="PANTHER" id="PTHR10192">
    <property type="entry name" value="MOLYBDOPTERIN BIOSYNTHESIS PROTEIN"/>
    <property type="match status" value="1"/>
</dbReference>
<dbReference type="GO" id="GO:0005829">
    <property type="term" value="C:cytosol"/>
    <property type="evidence" value="ECO:0007669"/>
    <property type="project" value="TreeGrafter"/>
</dbReference>
<keyword evidence="7" id="KW-0479">Metal-binding</keyword>
<keyword evidence="5 7" id="KW-0501">Molybdenum cofactor biosynthesis</keyword>
<organism evidence="10 11">
    <name type="scientific">Kocuria coralli</name>
    <dbReference type="NCBI Taxonomy" id="1461025"/>
    <lineage>
        <taxon>Bacteria</taxon>
        <taxon>Bacillati</taxon>
        <taxon>Actinomycetota</taxon>
        <taxon>Actinomycetes</taxon>
        <taxon>Micrococcales</taxon>
        <taxon>Micrococcaceae</taxon>
        <taxon>Kocuria</taxon>
    </lineage>
</organism>
<dbReference type="InterPro" id="IPR036688">
    <property type="entry name" value="MoeA_C_domain_IV_sf"/>
</dbReference>
<dbReference type="InterPro" id="IPR005111">
    <property type="entry name" value="MoeA_C_domain_IV"/>
</dbReference>
<accession>A0A5J5KWY5</accession>
<comment type="caution">
    <text evidence="10">The sequence shown here is derived from an EMBL/GenBank/DDBJ whole genome shotgun (WGS) entry which is preliminary data.</text>
</comment>
<name>A0A5J5KWY5_9MICC</name>
<proteinExistence type="inferred from homology"/>
<evidence type="ECO:0000256" key="5">
    <source>
        <dbReference type="ARBA" id="ARBA00023150"/>
    </source>
</evidence>
<dbReference type="InterPro" id="IPR038987">
    <property type="entry name" value="MoeA-like"/>
</dbReference>
<keyword evidence="11" id="KW-1185">Reference proteome</keyword>
<dbReference type="GO" id="GO:0061599">
    <property type="term" value="F:molybdopterin molybdotransferase activity"/>
    <property type="evidence" value="ECO:0007669"/>
    <property type="project" value="UniProtKB-UniRule"/>
</dbReference>
<evidence type="ECO:0000256" key="2">
    <source>
        <dbReference type="ARBA" id="ARBA00005046"/>
    </source>
</evidence>
<dbReference type="Gene3D" id="3.90.105.10">
    <property type="entry name" value="Molybdopterin biosynthesis moea protein, domain 2"/>
    <property type="match status" value="1"/>
</dbReference>
<dbReference type="SUPFAM" id="SSF53218">
    <property type="entry name" value="Molybdenum cofactor biosynthesis proteins"/>
    <property type="match status" value="1"/>
</dbReference>
<evidence type="ECO:0000256" key="1">
    <source>
        <dbReference type="ARBA" id="ARBA00002901"/>
    </source>
</evidence>
<dbReference type="Proteomes" id="UP000325957">
    <property type="component" value="Unassembled WGS sequence"/>
</dbReference>
<comment type="similarity">
    <text evidence="3 7">Belongs to the MoeA family.</text>
</comment>
<dbReference type="SUPFAM" id="SSF63882">
    <property type="entry name" value="MoeA N-terminal region -like"/>
    <property type="match status" value="1"/>
</dbReference>
<dbReference type="NCBIfam" id="NF045515">
    <property type="entry name" value="Glp_gephyrin"/>
    <property type="match status" value="1"/>
</dbReference>
<dbReference type="EMBL" id="SZWF01000008">
    <property type="protein sequence ID" value="KAA9394193.1"/>
    <property type="molecule type" value="Genomic_DNA"/>
</dbReference>
<gene>
    <name evidence="10" type="ORF">FCK90_08055</name>
</gene>
<dbReference type="SUPFAM" id="SSF63867">
    <property type="entry name" value="MoeA C-terminal domain-like"/>
    <property type="match status" value="1"/>
</dbReference>
<dbReference type="GO" id="GO:0046872">
    <property type="term" value="F:metal ion binding"/>
    <property type="evidence" value="ECO:0007669"/>
    <property type="project" value="UniProtKB-UniRule"/>
</dbReference>
<dbReference type="PANTHER" id="PTHR10192:SF5">
    <property type="entry name" value="GEPHYRIN"/>
    <property type="match status" value="1"/>
</dbReference>
<dbReference type="InterPro" id="IPR036425">
    <property type="entry name" value="MoaB/Mog-like_dom_sf"/>
</dbReference>
<dbReference type="Gene3D" id="2.170.190.11">
    <property type="entry name" value="Molybdopterin biosynthesis moea protein, domain 3"/>
    <property type="match status" value="1"/>
</dbReference>
<dbReference type="CDD" id="cd00887">
    <property type="entry name" value="MoeA"/>
    <property type="match status" value="1"/>
</dbReference>
<feature type="domain" description="MoaB/Mog" evidence="9">
    <location>
        <begin position="246"/>
        <end position="390"/>
    </location>
</feature>
<dbReference type="Pfam" id="PF03453">
    <property type="entry name" value="MoeA_N"/>
    <property type="match status" value="1"/>
</dbReference>
<evidence type="ECO:0000313" key="10">
    <source>
        <dbReference type="EMBL" id="KAA9394193.1"/>
    </source>
</evidence>
<dbReference type="Pfam" id="PF00994">
    <property type="entry name" value="MoCF_biosynth"/>
    <property type="match status" value="1"/>
</dbReference>
<dbReference type="Gene3D" id="3.40.980.10">
    <property type="entry name" value="MoaB/Mog-like domain"/>
    <property type="match status" value="1"/>
</dbReference>
<keyword evidence="7 10" id="KW-0808">Transferase</keyword>
<dbReference type="InterPro" id="IPR036135">
    <property type="entry name" value="MoeA_linker/N_sf"/>
</dbReference>
<dbReference type="Pfam" id="PF03454">
    <property type="entry name" value="MoeA_C"/>
    <property type="match status" value="1"/>
</dbReference>
<sequence>MDLADKSVTGRIRHAPVPTVYEPTTLASMTPPHPHHPQASAGTTGKGRPRTGGRSHGAAARSIEDHAGAVADLLRRGPWPEREAQWIPLERATGRVLARQVVAEVDLPPFTNSQMDGYAVSAAATAADAGATVVLRAGAPAPAGHVPAQLEPGQAVPVMTGAPMPPGADAVVPVEECEPGGFQPAGRPVRIPAGQSAGRFVRPAGEDVRAGASVLAEGTELTAQAVGVCASLGLREVLVRPALRVGILTTGDEVVPPGAARGPAQIFDANAAILRAALACAPVEVVGSFHVPDDDAALRSLLRERVRAGERAADLWVTSGGISEGAFEVVRKVLSDPGAAEFSEFLHVAMQPGGPQGLAMVEGIPFVCLPGNPVSTWVSAEMFLHPALNTVLGGPPPRVVIRVPSADDLHPLPGRTRVVRAHWDGSAVRRVGGYGSHLLAAAARANALIILPPGADPVPAGSEVAVRLLP</sequence>
<reference evidence="10 11" key="1">
    <citation type="submission" date="2019-05" db="EMBL/GenBank/DDBJ databases">
        <title>Kocuria coralli sp. nov., a novel actinobacterium isolated from coral reef seawater.</title>
        <authorList>
            <person name="Li J."/>
        </authorList>
    </citation>
    <scope>NUCLEOTIDE SEQUENCE [LARGE SCALE GENOMIC DNA]</scope>
    <source>
        <strain evidence="10 11">SCSIO 13007</strain>
    </source>
</reference>
<protein>
    <recommendedName>
        <fullName evidence="7">Molybdopterin molybdenumtransferase</fullName>
        <ecNumber evidence="7">2.10.1.1</ecNumber>
    </recommendedName>
</protein>